<evidence type="ECO:0000313" key="1">
    <source>
        <dbReference type="EMBL" id="ECW0480887.1"/>
    </source>
</evidence>
<organism evidence="1">
    <name type="scientific">Salmonella enterica I</name>
    <dbReference type="NCBI Taxonomy" id="59201"/>
    <lineage>
        <taxon>Bacteria</taxon>
        <taxon>Pseudomonadati</taxon>
        <taxon>Pseudomonadota</taxon>
        <taxon>Gammaproteobacteria</taxon>
        <taxon>Enterobacterales</taxon>
        <taxon>Enterobacteriaceae</taxon>
        <taxon>Salmonella</taxon>
    </lineage>
</organism>
<sequence length="95" mass="10846">MLIMKKIATIASALIICLSMTGCDDKTSVEWYVKHHEDMFSKYTECLLADSWHEVSCQNARSAMNLEMEKPDVQDGLAAAREKLIERNRNLMGHK</sequence>
<proteinExistence type="predicted"/>
<dbReference type="PROSITE" id="PS51257">
    <property type="entry name" value="PROKAR_LIPOPROTEIN"/>
    <property type="match status" value="1"/>
</dbReference>
<protein>
    <submittedName>
        <fullName evidence="1">EexN family lipoprotein</fullName>
    </submittedName>
</protein>
<comment type="caution">
    <text evidence="1">The sequence shown here is derived from an EMBL/GenBank/DDBJ whole genome shotgun (WGS) entry which is preliminary data.</text>
</comment>
<dbReference type="InterPro" id="IPR047937">
    <property type="entry name" value="Eex_IncN-like"/>
</dbReference>
<dbReference type="NCBIfam" id="NF033894">
    <property type="entry name" value="Eex_IncN"/>
    <property type="match status" value="1"/>
</dbReference>
<reference evidence="1" key="1">
    <citation type="submission" date="2019-09" db="EMBL/GenBank/DDBJ databases">
        <authorList>
            <consortium name="GenomeTrakr network: Whole genome sequencing for foodborne pathogen traceback"/>
        </authorList>
    </citation>
    <scope>NUCLEOTIDE SEQUENCE</scope>
    <source>
        <strain evidence="1">AUSMDU00020808</strain>
    </source>
</reference>
<gene>
    <name evidence="1" type="ORF">F3P74_23225</name>
</gene>
<keyword evidence="1" id="KW-0449">Lipoprotein</keyword>
<dbReference type="EMBL" id="AAKVDC010000049">
    <property type="protein sequence ID" value="ECW0480887.1"/>
    <property type="molecule type" value="Genomic_DNA"/>
</dbReference>
<name>A0A612N4V7_SALET</name>
<accession>A0A612N4V7</accession>
<dbReference type="AlphaFoldDB" id="A0A612N4V7"/>